<sequence length="92" mass="10902">MRFEAMLEKRWEAQHKIRLSRWRFILLSPGIPFFFGLVGRRIRWVWLKKDYSRQADKMASKKIGNRIGSLLLDGRCRTKVAPHTSVMQGGRE</sequence>
<accession>A0A165D1L3</accession>
<evidence type="ECO:0000313" key="3">
    <source>
        <dbReference type="Proteomes" id="UP000076871"/>
    </source>
</evidence>
<name>A0A165D1L3_9APHY</name>
<protein>
    <submittedName>
        <fullName evidence="2">Uncharacterized protein</fullName>
    </submittedName>
</protein>
<dbReference type="Proteomes" id="UP000076871">
    <property type="component" value="Unassembled WGS sequence"/>
</dbReference>
<dbReference type="GeneID" id="63826516"/>
<proteinExistence type="predicted"/>
<dbReference type="RefSeq" id="XP_040761705.1">
    <property type="nucleotide sequence ID" value="XM_040909487.1"/>
</dbReference>
<dbReference type="InParanoid" id="A0A165D1L3"/>
<keyword evidence="1" id="KW-0472">Membrane</keyword>
<reference evidence="2 3" key="1">
    <citation type="journal article" date="2016" name="Mol. Biol. Evol.">
        <title>Comparative Genomics of Early-Diverging Mushroom-Forming Fungi Provides Insights into the Origins of Lignocellulose Decay Capabilities.</title>
        <authorList>
            <person name="Nagy L.G."/>
            <person name="Riley R."/>
            <person name="Tritt A."/>
            <person name="Adam C."/>
            <person name="Daum C."/>
            <person name="Floudas D."/>
            <person name="Sun H."/>
            <person name="Yadav J.S."/>
            <person name="Pangilinan J."/>
            <person name="Larsson K.H."/>
            <person name="Matsuura K."/>
            <person name="Barry K."/>
            <person name="Labutti K."/>
            <person name="Kuo R."/>
            <person name="Ohm R.A."/>
            <person name="Bhattacharya S.S."/>
            <person name="Shirouzu T."/>
            <person name="Yoshinaga Y."/>
            <person name="Martin F.M."/>
            <person name="Grigoriev I.V."/>
            <person name="Hibbett D.S."/>
        </authorList>
    </citation>
    <scope>NUCLEOTIDE SEQUENCE [LARGE SCALE GENOMIC DNA]</scope>
    <source>
        <strain evidence="2 3">93-53</strain>
    </source>
</reference>
<keyword evidence="3" id="KW-1185">Reference proteome</keyword>
<feature type="transmembrane region" description="Helical" evidence="1">
    <location>
        <begin position="20"/>
        <end position="39"/>
    </location>
</feature>
<keyword evidence="1" id="KW-0812">Transmembrane</keyword>
<dbReference type="EMBL" id="KV427640">
    <property type="protein sequence ID" value="KZT03965.1"/>
    <property type="molecule type" value="Genomic_DNA"/>
</dbReference>
<evidence type="ECO:0000313" key="2">
    <source>
        <dbReference type="EMBL" id="KZT03965.1"/>
    </source>
</evidence>
<evidence type="ECO:0000256" key="1">
    <source>
        <dbReference type="SAM" id="Phobius"/>
    </source>
</evidence>
<gene>
    <name evidence="2" type="ORF">LAESUDRAFT_728676</name>
</gene>
<organism evidence="2 3">
    <name type="scientific">Laetiporus sulphureus 93-53</name>
    <dbReference type="NCBI Taxonomy" id="1314785"/>
    <lineage>
        <taxon>Eukaryota</taxon>
        <taxon>Fungi</taxon>
        <taxon>Dikarya</taxon>
        <taxon>Basidiomycota</taxon>
        <taxon>Agaricomycotina</taxon>
        <taxon>Agaricomycetes</taxon>
        <taxon>Polyporales</taxon>
        <taxon>Laetiporus</taxon>
    </lineage>
</organism>
<keyword evidence="1" id="KW-1133">Transmembrane helix</keyword>
<dbReference type="AlphaFoldDB" id="A0A165D1L3"/>